<protein>
    <recommendedName>
        <fullName evidence="2">RNA polymerase sigma factor SigS</fullName>
    </recommendedName>
</protein>
<dbReference type="PROSITE" id="PS00622">
    <property type="entry name" value="HTH_LUXR_1"/>
    <property type="match status" value="1"/>
</dbReference>
<dbReference type="PANTHER" id="PTHR30385">
    <property type="entry name" value="SIGMA FACTOR F FLAGELLAR"/>
    <property type="match status" value="1"/>
</dbReference>
<dbReference type="InterPro" id="IPR013325">
    <property type="entry name" value="RNA_pol_sigma_r2"/>
</dbReference>
<evidence type="ECO:0000256" key="7">
    <source>
        <dbReference type="ARBA" id="ARBA00024701"/>
    </source>
</evidence>
<dbReference type="InterPro" id="IPR000792">
    <property type="entry name" value="Tscrpt_reg_LuxR_C"/>
</dbReference>
<keyword evidence="3" id="KW-0805">Transcription regulation</keyword>
<keyword evidence="4" id="KW-0731">Sigma factor</keyword>
<dbReference type="InterPro" id="IPR016032">
    <property type="entry name" value="Sig_transdc_resp-reg_C-effctor"/>
</dbReference>
<dbReference type="SUPFAM" id="SSF46894">
    <property type="entry name" value="C-terminal effector domain of the bipartite response regulators"/>
    <property type="match status" value="1"/>
</dbReference>
<keyword evidence="5" id="KW-0238">DNA-binding</keyword>
<dbReference type="GO" id="GO:0006352">
    <property type="term" value="P:DNA-templated transcription initiation"/>
    <property type="evidence" value="ECO:0007669"/>
    <property type="project" value="InterPro"/>
</dbReference>
<organism evidence="9 10">
    <name type="scientific">Candidatus Enterenecus faecium</name>
    <dbReference type="NCBI Taxonomy" id="2840780"/>
    <lineage>
        <taxon>Bacteria</taxon>
        <taxon>Bacillati</taxon>
        <taxon>Bacillota</taxon>
        <taxon>Clostridia</taxon>
        <taxon>Eubacteriales</taxon>
        <taxon>Candidatus Enterenecus</taxon>
    </lineage>
</organism>
<comment type="function">
    <text evidence="7">Sigma factors are initiation factors that promote the attachment of RNA polymerase to specific initiation sites and are then released. Sigma-S contributes to the protection against external stress, thus playing a role in cellular fitness and survival.</text>
</comment>
<evidence type="ECO:0000313" key="9">
    <source>
        <dbReference type="EMBL" id="HIQ60204.1"/>
    </source>
</evidence>
<dbReference type="AlphaFoldDB" id="A0A9D0YR58"/>
<evidence type="ECO:0000256" key="6">
    <source>
        <dbReference type="ARBA" id="ARBA00023163"/>
    </source>
</evidence>
<dbReference type="SUPFAM" id="SSF88946">
    <property type="entry name" value="Sigma2 domain of RNA polymerase sigma factors"/>
    <property type="match status" value="1"/>
</dbReference>
<dbReference type="GO" id="GO:0016987">
    <property type="term" value="F:sigma factor activity"/>
    <property type="evidence" value="ECO:0007669"/>
    <property type="project" value="UniProtKB-KW"/>
</dbReference>
<dbReference type="GO" id="GO:0003677">
    <property type="term" value="F:DNA binding"/>
    <property type="evidence" value="ECO:0007669"/>
    <property type="project" value="UniProtKB-KW"/>
</dbReference>
<dbReference type="PANTHER" id="PTHR30385:SF1">
    <property type="entry name" value="RNA POLYMERASE SIGMA-H FACTOR"/>
    <property type="match status" value="1"/>
</dbReference>
<evidence type="ECO:0000256" key="1">
    <source>
        <dbReference type="ARBA" id="ARBA00007788"/>
    </source>
</evidence>
<dbReference type="Pfam" id="PF08281">
    <property type="entry name" value="Sigma70_r4_2"/>
    <property type="match status" value="1"/>
</dbReference>
<evidence type="ECO:0000256" key="5">
    <source>
        <dbReference type="ARBA" id="ARBA00023125"/>
    </source>
</evidence>
<evidence type="ECO:0000313" key="10">
    <source>
        <dbReference type="Proteomes" id="UP000886879"/>
    </source>
</evidence>
<dbReference type="InterPro" id="IPR007627">
    <property type="entry name" value="RNA_pol_sigma70_r2"/>
</dbReference>
<dbReference type="InterPro" id="IPR036388">
    <property type="entry name" value="WH-like_DNA-bd_sf"/>
</dbReference>
<name>A0A9D0YR58_9FIRM</name>
<gene>
    <name evidence="9" type="ORF">IAD31_01185</name>
</gene>
<dbReference type="Gene3D" id="1.10.10.10">
    <property type="entry name" value="Winged helix-like DNA-binding domain superfamily/Winged helix DNA-binding domain"/>
    <property type="match status" value="1"/>
</dbReference>
<dbReference type="InterPro" id="IPR013249">
    <property type="entry name" value="RNA_pol_sigma70_r4_t2"/>
</dbReference>
<sequence length="196" mass="22264">MKDIEELTTEYSDEALCAKAREGDLTAEEELVLRYQRQVRICARPFFLAGGDSEDLIQEAMFGLIKAIREFDPSRDASFRTFADVCIRNRIRSAVTSASRGKHTPLNDSVPFDSIEAESGSSPEELYISREEETERMEQLTKCLSCLERQVLTLFLQGLSYQEISCHVGRSVKSVDNAVQRIRRKVAPYYGDFSES</sequence>
<keyword evidence="6" id="KW-0804">Transcription</keyword>
<dbReference type="PIRSF" id="PIRSF002939">
    <property type="entry name" value="RNA_polymerase_sigma-H_factor"/>
    <property type="match status" value="1"/>
</dbReference>
<evidence type="ECO:0000256" key="3">
    <source>
        <dbReference type="ARBA" id="ARBA00023015"/>
    </source>
</evidence>
<reference evidence="9" key="1">
    <citation type="submission" date="2020-10" db="EMBL/GenBank/DDBJ databases">
        <authorList>
            <person name="Gilroy R."/>
        </authorList>
    </citation>
    <scope>NUCLEOTIDE SEQUENCE</scope>
    <source>
        <strain evidence="9">ChiGjej2B2-12916</strain>
    </source>
</reference>
<dbReference type="Proteomes" id="UP000886879">
    <property type="component" value="Unassembled WGS sequence"/>
</dbReference>
<proteinExistence type="inferred from homology"/>
<reference evidence="9" key="2">
    <citation type="journal article" date="2021" name="PeerJ">
        <title>Extensive microbial diversity within the chicken gut microbiome revealed by metagenomics and culture.</title>
        <authorList>
            <person name="Gilroy R."/>
            <person name="Ravi A."/>
            <person name="Getino M."/>
            <person name="Pursley I."/>
            <person name="Horton D.L."/>
            <person name="Alikhan N.F."/>
            <person name="Baker D."/>
            <person name="Gharbi K."/>
            <person name="Hall N."/>
            <person name="Watson M."/>
            <person name="Adriaenssens E.M."/>
            <person name="Foster-Nyarko E."/>
            <person name="Jarju S."/>
            <person name="Secka A."/>
            <person name="Antonio M."/>
            <person name="Oren A."/>
            <person name="Chaudhuri R.R."/>
            <person name="La Ragione R."/>
            <person name="Hildebrand F."/>
            <person name="Pallen M.J."/>
        </authorList>
    </citation>
    <scope>NUCLEOTIDE SEQUENCE</scope>
    <source>
        <strain evidence="9">ChiGjej2B2-12916</strain>
    </source>
</reference>
<dbReference type="Pfam" id="PF04542">
    <property type="entry name" value="Sigma70_r2"/>
    <property type="match status" value="1"/>
</dbReference>
<dbReference type="Gene3D" id="1.20.120.1810">
    <property type="match status" value="1"/>
</dbReference>
<feature type="domain" description="HTH luxR-type" evidence="8">
    <location>
        <begin position="158"/>
        <end position="185"/>
    </location>
</feature>
<dbReference type="InterPro" id="IPR016371">
    <property type="entry name" value="RNA_pol_sigma-H_factor"/>
</dbReference>
<dbReference type="EMBL" id="DVFO01000009">
    <property type="protein sequence ID" value="HIQ60204.1"/>
    <property type="molecule type" value="Genomic_DNA"/>
</dbReference>
<evidence type="ECO:0000256" key="4">
    <source>
        <dbReference type="ARBA" id="ARBA00023082"/>
    </source>
</evidence>
<accession>A0A9D0YR58</accession>
<dbReference type="NCBIfam" id="TIGR02937">
    <property type="entry name" value="sigma70-ECF"/>
    <property type="match status" value="1"/>
</dbReference>
<evidence type="ECO:0000259" key="8">
    <source>
        <dbReference type="PROSITE" id="PS00622"/>
    </source>
</evidence>
<comment type="similarity">
    <text evidence="1">Belongs to the sigma-70 factor family.</text>
</comment>
<comment type="caution">
    <text evidence="9">The sequence shown here is derived from an EMBL/GenBank/DDBJ whole genome shotgun (WGS) entry which is preliminary data.</text>
</comment>
<evidence type="ECO:0000256" key="2">
    <source>
        <dbReference type="ARBA" id="ARBA00021245"/>
    </source>
</evidence>
<dbReference type="InterPro" id="IPR014284">
    <property type="entry name" value="RNA_pol_sigma-70_dom"/>
</dbReference>